<dbReference type="Proteomes" id="UP000217154">
    <property type="component" value="Chromosome"/>
</dbReference>
<reference evidence="4 5" key="1">
    <citation type="submission" date="2017-09" db="EMBL/GenBank/DDBJ databases">
        <title>The diverse metabolic capabilities of V. boronicumulans make it an excellent choice for continued studies on novel biodegradation.</title>
        <authorList>
            <person name="Sun S."/>
        </authorList>
    </citation>
    <scope>NUCLEOTIDE SEQUENCE [LARGE SCALE GENOMIC DNA]</scope>
    <source>
        <strain evidence="4 5">J1</strain>
    </source>
</reference>
<gene>
    <name evidence="4" type="ORF">CKY39_17865</name>
</gene>
<dbReference type="SUPFAM" id="SSF56925">
    <property type="entry name" value="OMPA-like"/>
    <property type="match status" value="1"/>
</dbReference>
<accession>A0A250DKG7</accession>
<dbReference type="InterPro" id="IPR011250">
    <property type="entry name" value="OMP/PagP_B-barrel"/>
</dbReference>
<comment type="subcellular location">
    <subcellularLocation>
        <location evidence="1">Cell outer membrane</location>
    </subcellularLocation>
</comment>
<evidence type="ECO:0000313" key="4">
    <source>
        <dbReference type="EMBL" id="ATA54866.1"/>
    </source>
</evidence>
<evidence type="ECO:0000256" key="2">
    <source>
        <dbReference type="ARBA" id="ARBA00022729"/>
    </source>
</evidence>
<organism evidence="4 5">
    <name type="scientific">Variovorax boronicumulans</name>
    <dbReference type="NCBI Taxonomy" id="436515"/>
    <lineage>
        <taxon>Bacteria</taxon>
        <taxon>Pseudomonadati</taxon>
        <taxon>Pseudomonadota</taxon>
        <taxon>Betaproteobacteria</taxon>
        <taxon>Burkholderiales</taxon>
        <taxon>Comamonadaceae</taxon>
        <taxon>Variovorax</taxon>
    </lineage>
</organism>
<dbReference type="EMBL" id="CP023284">
    <property type="protein sequence ID" value="ATA54866.1"/>
    <property type="molecule type" value="Genomic_DNA"/>
</dbReference>
<name>A0A250DKG7_9BURK</name>
<dbReference type="Gene3D" id="2.40.160.20">
    <property type="match status" value="1"/>
</dbReference>
<evidence type="ECO:0000313" key="5">
    <source>
        <dbReference type="Proteomes" id="UP000217154"/>
    </source>
</evidence>
<dbReference type="InterPro" id="IPR027385">
    <property type="entry name" value="Beta-barrel_OMP"/>
</dbReference>
<dbReference type="KEGG" id="vbo:CKY39_17865"/>
<protein>
    <recommendedName>
        <fullName evidence="3">Outer membrane protein beta-barrel domain-containing protein</fullName>
    </recommendedName>
</protein>
<keyword evidence="2" id="KW-0732">Signal</keyword>
<evidence type="ECO:0000256" key="1">
    <source>
        <dbReference type="ARBA" id="ARBA00004442"/>
    </source>
</evidence>
<sequence>MRIVGRWRQGEQRHAAPPRIHSINRSINQQDFILTKTQTRLALAALWLGTASVGAFAAGLDKDTGLYVGGAIGRSSYSLSSSKNAPVPVPWGGKKADKSGTSYKLYGGYRLTEHFGVEAGYARLGSVSQWSSAYGGSRLQTGTGQVFYAAATARMPLGDAFALNGRLGVARGRISGDNKWAPANQRLSGSGTGLMVGVGAEYRMTQNLAITADYDYFGKLSKQAKGGMFTVGLKANF</sequence>
<proteinExistence type="predicted"/>
<dbReference type="Pfam" id="PF13505">
    <property type="entry name" value="OMP_b-brl"/>
    <property type="match status" value="1"/>
</dbReference>
<evidence type="ECO:0000259" key="3">
    <source>
        <dbReference type="Pfam" id="PF13505"/>
    </source>
</evidence>
<dbReference type="GO" id="GO:0009279">
    <property type="term" value="C:cell outer membrane"/>
    <property type="evidence" value="ECO:0007669"/>
    <property type="project" value="UniProtKB-SubCell"/>
</dbReference>
<dbReference type="AlphaFoldDB" id="A0A250DKG7"/>
<feature type="domain" description="Outer membrane protein beta-barrel" evidence="3">
    <location>
        <begin position="44"/>
        <end position="237"/>
    </location>
</feature>